<dbReference type="SMART" id="SM01260">
    <property type="entry name" value="LANC_like"/>
    <property type="match status" value="1"/>
</dbReference>
<feature type="region of interest" description="Disordered" evidence="1">
    <location>
        <begin position="832"/>
        <end position="852"/>
    </location>
</feature>
<dbReference type="Pfam" id="PF25816">
    <property type="entry name" value="RamC_N"/>
    <property type="match status" value="1"/>
</dbReference>
<dbReference type="EMBL" id="JAUSRA010000001">
    <property type="protein sequence ID" value="MDP9792403.1"/>
    <property type="molecule type" value="Genomic_DNA"/>
</dbReference>
<dbReference type="InterPro" id="IPR053524">
    <property type="entry name" value="Aerial_hyphae_peptide-synth"/>
</dbReference>
<reference evidence="3 4" key="1">
    <citation type="submission" date="2023-07" db="EMBL/GenBank/DDBJ databases">
        <title>Sequencing the genomes of 1000 actinobacteria strains.</title>
        <authorList>
            <person name="Klenk H.-P."/>
        </authorList>
    </citation>
    <scope>NUCLEOTIDE SEQUENCE [LARGE SCALE GENOMIC DNA]</scope>
    <source>
        <strain evidence="3 4">DSM 44710</strain>
    </source>
</reference>
<dbReference type="Proteomes" id="UP001240984">
    <property type="component" value="Unassembled WGS sequence"/>
</dbReference>
<dbReference type="SUPFAM" id="SSF56112">
    <property type="entry name" value="Protein kinase-like (PK-like)"/>
    <property type="match status" value="1"/>
</dbReference>
<dbReference type="CDD" id="cd04791">
    <property type="entry name" value="LanC_SerThrkinase"/>
    <property type="match status" value="1"/>
</dbReference>
<dbReference type="InterPro" id="IPR058053">
    <property type="entry name" value="RamC_C"/>
</dbReference>
<name>A0ABT9MLX8_9ACTN</name>
<keyword evidence="3" id="KW-0808">Transferase</keyword>
<evidence type="ECO:0000259" key="2">
    <source>
        <dbReference type="PROSITE" id="PS50011"/>
    </source>
</evidence>
<evidence type="ECO:0000313" key="3">
    <source>
        <dbReference type="EMBL" id="MDP9792403.1"/>
    </source>
</evidence>
<sequence length="852" mass="92809">MDERYDTYCAVDPLFYDALTNTKARTTEYGEELILPAGWKRGAQDDWTVVGPDEDALPAQGWKVHISARREDAAEVLALVWDYCTARGIAFKFLRGPQMLLMRNSKYAGRGSSGKFVTIYPHDDTELEAVCADLSALLAGREGPYVLSDLRYGEGPVYVRYGGFAARYCLDESGKVVPAIANAAGALVPDRREPVFTVPEWVELPAFLRPHLEARGAAKVASVPYAIEKVLHFSNGGGLYTGRDTRTGDSVVLKEARPHAGLDATGADAVTRLRRERDMLRRLADVPQLARVHDEFRLGDHYFLALDLIEGEPLNKALVRRYPLTRPDATDDDLRTFTSWALDVHTQVDRAIREIHRRGVVYGDLHLFNVMVCPDDRITLLDFEAARDIAEDARPALRNQAFAAPRDRTGFAVDEYALACLRLALFLPLTAVLRLAPEKAAHFAAIIRSRFPDVPDSYLDDAVRTIRGEDAPSAPPLTLDRDRIATGILATATPARDDRLFPGDIEQFRSGGLSLGYGAAGVLWTLHACGAGRFPEHEQWLADRVAPPPSGSRLGLWDGLHGVVFALDTLGRTDAAVDLLGICLDEPWRELSHDLVSGLAGVGLSLDRFGVRDRADEVLQLLADRLDAAPPPAETSGRTNPYAGLTRGWTGPAMFFLQRYETTRDPALLDLAARALRRDLHACVRTDDGTMHVDEGWRTMPYLAHGSVGIGIALDRYLVHRPDDEAFRDASAAIRLAARSPFYAQSGLFAGRAGIVAYLASRVANGIVADAPALARQAGALVWHALPHGDHLAFPGEQLLRLSTDLATGSAGVLLALTMARDPERTALPLLAPPTTADAPAPRTAVPAGAPA</sequence>
<accession>A0ABT9MLX8</accession>
<keyword evidence="3" id="KW-0418">Kinase</keyword>
<dbReference type="Gene3D" id="1.10.510.10">
    <property type="entry name" value="Transferase(Phosphotransferase) domain 1"/>
    <property type="match status" value="1"/>
</dbReference>
<dbReference type="SMART" id="SM00220">
    <property type="entry name" value="S_TKc"/>
    <property type="match status" value="1"/>
</dbReference>
<dbReference type="InterPro" id="IPR007822">
    <property type="entry name" value="LANC-like"/>
</dbReference>
<keyword evidence="4" id="KW-1185">Reference proteome</keyword>
<proteinExistence type="predicted"/>
<keyword evidence="3" id="KW-0723">Serine/threonine-protein kinase</keyword>
<dbReference type="InterPro" id="IPR011009">
    <property type="entry name" value="Kinase-like_dom_sf"/>
</dbReference>
<evidence type="ECO:0000313" key="4">
    <source>
        <dbReference type="Proteomes" id="UP001240984"/>
    </source>
</evidence>
<gene>
    <name evidence="3" type="ORF">J2S43_000915</name>
</gene>
<comment type="caution">
    <text evidence="3">The sequence shown here is derived from an EMBL/GenBank/DDBJ whole genome shotgun (WGS) entry which is preliminary data.</text>
</comment>
<dbReference type="GO" id="GO:0004674">
    <property type="term" value="F:protein serine/threonine kinase activity"/>
    <property type="evidence" value="ECO:0007669"/>
    <property type="project" value="UniProtKB-KW"/>
</dbReference>
<dbReference type="InterPro" id="IPR012341">
    <property type="entry name" value="6hp_glycosidase-like_sf"/>
</dbReference>
<dbReference type="PROSITE" id="PS50011">
    <property type="entry name" value="PROTEIN_KINASE_DOM"/>
    <property type="match status" value="1"/>
</dbReference>
<dbReference type="InterPro" id="IPR057929">
    <property type="entry name" value="RamC_N"/>
</dbReference>
<dbReference type="SUPFAM" id="SSF158745">
    <property type="entry name" value="LanC-like"/>
    <property type="match status" value="1"/>
</dbReference>
<dbReference type="InterPro" id="IPR000719">
    <property type="entry name" value="Prot_kinase_dom"/>
</dbReference>
<organism evidence="3 4">
    <name type="scientific">Catenuloplanes nepalensis</name>
    <dbReference type="NCBI Taxonomy" id="587533"/>
    <lineage>
        <taxon>Bacteria</taxon>
        <taxon>Bacillati</taxon>
        <taxon>Actinomycetota</taxon>
        <taxon>Actinomycetes</taxon>
        <taxon>Micromonosporales</taxon>
        <taxon>Micromonosporaceae</taxon>
        <taxon>Catenuloplanes</taxon>
    </lineage>
</organism>
<dbReference type="NCBIfam" id="NF038151">
    <property type="entry name" value="lanthi_synth_III"/>
    <property type="match status" value="1"/>
</dbReference>
<feature type="domain" description="Protein kinase" evidence="2">
    <location>
        <begin position="225"/>
        <end position="484"/>
    </location>
</feature>
<dbReference type="Pfam" id="PF00069">
    <property type="entry name" value="Pkinase"/>
    <property type="match status" value="1"/>
</dbReference>
<protein>
    <submittedName>
        <fullName evidence="3">Serine/threonine protein kinase</fullName>
    </submittedName>
</protein>
<dbReference type="RefSeq" id="WP_306827295.1">
    <property type="nucleotide sequence ID" value="NZ_JAUSRA010000001.1"/>
</dbReference>
<dbReference type="Gene3D" id="1.50.10.10">
    <property type="match status" value="1"/>
</dbReference>
<evidence type="ECO:0000256" key="1">
    <source>
        <dbReference type="SAM" id="MobiDB-lite"/>
    </source>
</evidence>